<evidence type="ECO:0000313" key="1">
    <source>
        <dbReference type="EMBL" id="KAE9010770.1"/>
    </source>
</evidence>
<accession>A0A6A3KV12</accession>
<evidence type="ECO:0000313" key="2">
    <source>
        <dbReference type="Proteomes" id="UP000435112"/>
    </source>
</evidence>
<comment type="caution">
    <text evidence="1">The sequence shown here is derived from an EMBL/GenBank/DDBJ whole genome shotgun (WGS) entry which is preliminary data.</text>
</comment>
<protein>
    <submittedName>
        <fullName evidence="1">Uncharacterized protein</fullName>
    </submittedName>
</protein>
<organism evidence="1 2">
    <name type="scientific">Phytophthora rubi</name>
    <dbReference type="NCBI Taxonomy" id="129364"/>
    <lineage>
        <taxon>Eukaryota</taxon>
        <taxon>Sar</taxon>
        <taxon>Stramenopiles</taxon>
        <taxon>Oomycota</taxon>
        <taxon>Peronosporomycetes</taxon>
        <taxon>Peronosporales</taxon>
        <taxon>Peronosporaceae</taxon>
        <taxon>Phytophthora</taxon>
    </lineage>
</organism>
<proteinExistence type="predicted"/>
<dbReference type="Proteomes" id="UP000435112">
    <property type="component" value="Unassembled WGS sequence"/>
</dbReference>
<dbReference type="AlphaFoldDB" id="A0A6A3KV12"/>
<reference evidence="1 2" key="1">
    <citation type="submission" date="2018-09" db="EMBL/GenBank/DDBJ databases">
        <title>Genomic investigation of the strawberry pathogen Phytophthora fragariae indicates pathogenicity is determined by transcriptional variation in three key races.</title>
        <authorList>
            <person name="Adams T.M."/>
            <person name="Armitage A.D."/>
            <person name="Sobczyk M.K."/>
            <person name="Bates H.J."/>
            <person name="Dunwell J.M."/>
            <person name="Nellist C.F."/>
            <person name="Harrison R.J."/>
        </authorList>
    </citation>
    <scope>NUCLEOTIDE SEQUENCE [LARGE SCALE GENOMIC DNA]</scope>
    <source>
        <strain evidence="1 2">SCRP324</strain>
    </source>
</reference>
<name>A0A6A3KV12_9STRA</name>
<gene>
    <name evidence="1" type="ORF">PR002_g15271</name>
</gene>
<sequence length="51" mass="5446">MSPSSLSSLSSSSTHRSFCLLAASCVLRRVFGAGSADASFLICLRPRPRCR</sequence>
<dbReference type="EMBL" id="QXFU01001099">
    <property type="protein sequence ID" value="KAE9010770.1"/>
    <property type="molecule type" value="Genomic_DNA"/>
</dbReference>